<dbReference type="CDD" id="cd00082">
    <property type="entry name" value="HisKA"/>
    <property type="match status" value="1"/>
</dbReference>
<evidence type="ECO:0000256" key="8">
    <source>
        <dbReference type="ARBA" id="ARBA00023012"/>
    </source>
</evidence>
<dbReference type="PRINTS" id="PR00344">
    <property type="entry name" value="BCTRLSENSOR"/>
</dbReference>
<reference evidence="15 16" key="2">
    <citation type="submission" date="2011-11" db="EMBL/GenBank/DDBJ databases">
        <authorList>
            <consortium name="US DOE Joint Genome Institute"/>
            <person name="Lucas S."/>
            <person name="Han J."/>
            <person name="Lapidus A."/>
            <person name="Cheng J.-F."/>
            <person name="Goodwin L."/>
            <person name="Pitluck S."/>
            <person name="Peters L."/>
            <person name="Ovchinnikova G."/>
            <person name="Zhang X."/>
            <person name="Detter J.C."/>
            <person name="Han C."/>
            <person name="Tapia R."/>
            <person name="Land M."/>
            <person name="Hauser L."/>
            <person name="Kyrpides N."/>
            <person name="Ivanova N."/>
            <person name="Pagani I."/>
            <person name="Vogl K."/>
            <person name="Liu Z."/>
            <person name="Overmann J."/>
            <person name="Frigaard N.-U."/>
            <person name="Bryant D."/>
            <person name="Woyke T."/>
        </authorList>
    </citation>
    <scope>NUCLEOTIDE SEQUENCE [LARGE SCALE GENOMIC DNA]</scope>
    <source>
        <strain evidence="15 16">970</strain>
    </source>
</reference>
<sequence length="843" mass="94136">MVARGKLPSEPLTREASQQLIHELSVHQIELEIQNEELRRSQTELEASRARYFELYDLAPVGYVALNDGGLITEANLAAAGLLDLPRQSLINRRLSNWINPDEQDIFYICRGQLNAKAPQQQCELRLQRPDGSSLWAALALSLQPERESEAHCLVVLNDIDVHRQLDALRSQIEEDMLRRNAELNEHVQTRTAELEKTTFHLHQAEERFRYAMEASRDGLFDWQLTTDEVYFSPGYARMLGYQPGELPPNKSTWLNLLPPEQRESMEAYAQRQCLSPSGTITLEHQLRTKTGDYRWILGRGKVMERASDGTPIRVVGTHVDITEMHDIQATLEAERADLEAQVNARTAELRMQTERLTLATEAGGVGIWTWNPDTNAITWDAQVCKLYGHNSQGAALSVEDWKRRMRAEDIPRIRVKVRRVLNGKLPLLAEVFRIHADDGQERYLAARGRLMPLATAGERLLLGAIWDVTAEQRNTAALRASEAKARAVINASPVPLAITQKSGCVDHLNPAFVATFGYALDEIPTWSHWWNRAAPEPAKRARILAKLRKRTATSAQSGKPCSPFEITVRCQDGREATVVIRITALGDNQRIHTLYDITELSQAREAAQQAARAKSNFLSHMSHEIRTPLNAALGMTEVLERTHLDSEQLHLVRQVRMAGRSLLEILNDILDISRIEAGAMQTEQRPFALSSVLEPLAALLSSAARQKKIGLAISAPPPVESALLGDARRLKQILINLVGNAIKFTKHGGVRVEITLLEESTKKVSLRFEVVDTGIGIPPEILEHLFEPFVQGSVGVTRRFGGTGLGLAICKYLVEAMGGSIGAESLPGIGSLFWFDLTFERT</sequence>
<dbReference type="SUPFAM" id="SSF55874">
    <property type="entry name" value="ATPase domain of HSP90 chaperone/DNA topoisomerase II/histidine kinase"/>
    <property type="match status" value="1"/>
</dbReference>
<dbReference type="AlphaFoldDB" id="H8Z075"/>
<evidence type="ECO:0000256" key="3">
    <source>
        <dbReference type="ARBA" id="ARBA00022553"/>
    </source>
</evidence>
<dbReference type="GO" id="GO:0006355">
    <property type="term" value="P:regulation of DNA-templated transcription"/>
    <property type="evidence" value="ECO:0007669"/>
    <property type="project" value="InterPro"/>
</dbReference>
<dbReference type="InterPro" id="IPR000700">
    <property type="entry name" value="PAS-assoc_C"/>
</dbReference>
<evidence type="ECO:0000256" key="6">
    <source>
        <dbReference type="ARBA" id="ARBA00022777"/>
    </source>
</evidence>
<dbReference type="eggNOG" id="COG2205">
    <property type="taxonomic scope" value="Bacteria"/>
</dbReference>
<evidence type="ECO:0000256" key="2">
    <source>
        <dbReference type="ARBA" id="ARBA00012438"/>
    </source>
</evidence>
<dbReference type="PROSITE" id="PS50113">
    <property type="entry name" value="PAC"/>
    <property type="match status" value="1"/>
</dbReference>
<evidence type="ECO:0000313" key="16">
    <source>
        <dbReference type="Proteomes" id="UP000002964"/>
    </source>
</evidence>
<dbReference type="HOGENOM" id="CLU_337889_0_0_6"/>
<organism evidence="15 16">
    <name type="scientific">Thiorhodovibrio frisius</name>
    <dbReference type="NCBI Taxonomy" id="631362"/>
    <lineage>
        <taxon>Bacteria</taxon>
        <taxon>Pseudomonadati</taxon>
        <taxon>Pseudomonadota</taxon>
        <taxon>Gammaproteobacteria</taxon>
        <taxon>Chromatiales</taxon>
        <taxon>Chromatiaceae</taxon>
        <taxon>Thiorhodovibrio</taxon>
    </lineage>
</organism>
<dbReference type="Pfam" id="PF00989">
    <property type="entry name" value="PAS"/>
    <property type="match status" value="1"/>
</dbReference>
<dbReference type="InterPro" id="IPR035965">
    <property type="entry name" value="PAS-like_dom_sf"/>
</dbReference>
<dbReference type="STRING" id="631362.Thi970DRAFT_02536"/>
<dbReference type="Pfam" id="PF00512">
    <property type="entry name" value="HisKA"/>
    <property type="match status" value="1"/>
</dbReference>
<evidence type="ECO:0000313" key="15">
    <source>
        <dbReference type="EMBL" id="EIC22283.1"/>
    </source>
</evidence>
<dbReference type="InterPro" id="IPR004358">
    <property type="entry name" value="Sig_transdc_His_kin-like_C"/>
</dbReference>
<dbReference type="Gene3D" id="1.10.287.130">
    <property type="match status" value="1"/>
</dbReference>
<evidence type="ECO:0000256" key="5">
    <source>
        <dbReference type="ARBA" id="ARBA00022741"/>
    </source>
</evidence>
<protein>
    <recommendedName>
        <fullName evidence="10">Sensory/regulatory protein RpfC</fullName>
        <ecNumber evidence="2">2.7.13.3</ecNumber>
    </recommendedName>
</protein>
<dbReference type="InterPro" id="IPR001610">
    <property type="entry name" value="PAC"/>
</dbReference>
<accession>H8Z075</accession>
<dbReference type="Pfam" id="PF08447">
    <property type="entry name" value="PAS_3"/>
    <property type="match status" value="2"/>
</dbReference>
<dbReference type="PANTHER" id="PTHR43047">
    <property type="entry name" value="TWO-COMPONENT HISTIDINE PROTEIN KINASE"/>
    <property type="match status" value="1"/>
</dbReference>
<dbReference type="GO" id="GO:0000155">
    <property type="term" value="F:phosphorelay sensor kinase activity"/>
    <property type="evidence" value="ECO:0007669"/>
    <property type="project" value="InterPro"/>
</dbReference>
<dbReference type="SUPFAM" id="SSF47384">
    <property type="entry name" value="Homodimeric domain of signal transducing histidine kinase"/>
    <property type="match status" value="1"/>
</dbReference>
<evidence type="ECO:0000256" key="4">
    <source>
        <dbReference type="ARBA" id="ARBA00022679"/>
    </source>
</evidence>
<dbReference type="InterPro" id="IPR003594">
    <property type="entry name" value="HATPase_dom"/>
</dbReference>
<dbReference type="Pfam" id="PF13188">
    <property type="entry name" value="PAS_8"/>
    <property type="match status" value="1"/>
</dbReference>
<dbReference type="CDD" id="cd16922">
    <property type="entry name" value="HATPase_EvgS-ArcB-TorS-like"/>
    <property type="match status" value="1"/>
</dbReference>
<comment type="subunit">
    <text evidence="9">At low DSF concentrations, interacts with RpfF.</text>
</comment>
<feature type="domain" description="PAS" evidence="13">
    <location>
        <begin position="482"/>
        <end position="524"/>
    </location>
</feature>
<keyword evidence="16" id="KW-1185">Reference proteome</keyword>
<evidence type="ECO:0000259" key="13">
    <source>
        <dbReference type="PROSITE" id="PS50112"/>
    </source>
</evidence>
<dbReference type="SMART" id="SM00091">
    <property type="entry name" value="PAS"/>
    <property type="match status" value="4"/>
</dbReference>
<keyword evidence="11" id="KW-0175">Coiled coil</keyword>
<feature type="coiled-coil region" evidence="11">
    <location>
        <begin position="24"/>
        <end position="51"/>
    </location>
</feature>
<dbReference type="GO" id="GO:0005524">
    <property type="term" value="F:ATP binding"/>
    <property type="evidence" value="ECO:0007669"/>
    <property type="project" value="UniProtKB-KW"/>
</dbReference>
<reference evidence="16" key="1">
    <citation type="submission" date="2011-06" db="EMBL/GenBank/DDBJ databases">
        <authorList>
            <consortium name="US DOE Joint Genome Institute (JGI-PGF)"/>
            <person name="Lucas S."/>
            <person name="Han J."/>
            <person name="Lapidus A."/>
            <person name="Cheng J.-F."/>
            <person name="Goodwin L."/>
            <person name="Pitluck S."/>
            <person name="Peters L."/>
            <person name="Land M.L."/>
            <person name="Hauser L."/>
            <person name="Vogl K."/>
            <person name="Liu Z."/>
            <person name="Overmann J."/>
            <person name="Frigaard N.-U."/>
            <person name="Bryant D.A."/>
            <person name="Woyke T.J."/>
        </authorList>
    </citation>
    <scope>NUCLEOTIDE SEQUENCE [LARGE SCALE GENOMIC DNA]</scope>
    <source>
        <strain evidence="16">970</strain>
    </source>
</reference>
<evidence type="ECO:0000259" key="12">
    <source>
        <dbReference type="PROSITE" id="PS50109"/>
    </source>
</evidence>
<keyword evidence="4" id="KW-0808">Transferase</keyword>
<evidence type="ECO:0000256" key="11">
    <source>
        <dbReference type="SAM" id="Coils"/>
    </source>
</evidence>
<comment type="catalytic activity">
    <reaction evidence="1">
        <text>ATP + protein L-histidine = ADP + protein N-phospho-L-histidine.</text>
        <dbReference type="EC" id="2.7.13.3"/>
    </reaction>
</comment>
<keyword evidence="3" id="KW-0597">Phosphoprotein</keyword>
<dbReference type="InterPro" id="IPR036097">
    <property type="entry name" value="HisK_dim/P_sf"/>
</dbReference>
<dbReference type="SMART" id="SM00387">
    <property type="entry name" value="HATPase_c"/>
    <property type="match status" value="1"/>
</dbReference>
<keyword evidence="8" id="KW-0902">Two-component regulatory system</keyword>
<dbReference type="NCBIfam" id="TIGR00229">
    <property type="entry name" value="sensory_box"/>
    <property type="match status" value="3"/>
</dbReference>
<feature type="non-terminal residue" evidence="15">
    <location>
        <position position="843"/>
    </location>
</feature>
<dbReference type="CDD" id="cd00130">
    <property type="entry name" value="PAS"/>
    <property type="match status" value="4"/>
</dbReference>
<dbReference type="InterPro" id="IPR013767">
    <property type="entry name" value="PAS_fold"/>
</dbReference>
<name>H8Z075_9GAMM</name>
<dbReference type="InterPro" id="IPR036890">
    <property type="entry name" value="HATPase_C_sf"/>
</dbReference>
<keyword evidence="6" id="KW-0418">Kinase</keyword>
<evidence type="ECO:0000256" key="10">
    <source>
        <dbReference type="ARBA" id="ARBA00068150"/>
    </source>
</evidence>
<dbReference type="FunFam" id="1.10.287.130:FF:000002">
    <property type="entry name" value="Two-component osmosensing histidine kinase"/>
    <property type="match status" value="1"/>
</dbReference>
<evidence type="ECO:0000256" key="9">
    <source>
        <dbReference type="ARBA" id="ARBA00064003"/>
    </source>
</evidence>
<dbReference type="PROSITE" id="PS50109">
    <property type="entry name" value="HIS_KIN"/>
    <property type="match status" value="1"/>
</dbReference>
<dbReference type="InterPro" id="IPR013655">
    <property type="entry name" value="PAS_fold_3"/>
</dbReference>
<dbReference type="InterPro" id="IPR000014">
    <property type="entry name" value="PAS"/>
</dbReference>
<dbReference type="InterPro" id="IPR003661">
    <property type="entry name" value="HisK_dim/P_dom"/>
</dbReference>
<keyword evidence="5" id="KW-0547">Nucleotide-binding</keyword>
<feature type="domain" description="PAS" evidence="13">
    <location>
        <begin position="205"/>
        <end position="278"/>
    </location>
</feature>
<dbReference type="PROSITE" id="PS50112">
    <property type="entry name" value="PAS"/>
    <property type="match status" value="2"/>
</dbReference>
<dbReference type="SMART" id="SM00086">
    <property type="entry name" value="PAC"/>
    <property type="match status" value="4"/>
</dbReference>
<dbReference type="SMART" id="SM00388">
    <property type="entry name" value="HisKA"/>
    <property type="match status" value="1"/>
</dbReference>
<dbReference type="InterPro" id="IPR005467">
    <property type="entry name" value="His_kinase_dom"/>
</dbReference>
<evidence type="ECO:0000256" key="1">
    <source>
        <dbReference type="ARBA" id="ARBA00000085"/>
    </source>
</evidence>
<dbReference type="Pfam" id="PF02518">
    <property type="entry name" value="HATPase_c"/>
    <property type="match status" value="1"/>
</dbReference>
<dbReference type="Proteomes" id="UP000002964">
    <property type="component" value="Unassembled WGS sequence"/>
</dbReference>
<dbReference type="SUPFAM" id="SSF55785">
    <property type="entry name" value="PYP-like sensor domain (PAS domain)"/>
    <property type="match status" value="4"/>
</dbReference>
<dbReference type="EC" id="2.7.13.3" evidence="2"/>
<dbReference type="FunFam" id="3.30.565.10:FF:000010">
    <property type="entry name" value="Sensor histidine kinase RcsC"/>
    <property type="match status" value="1"/>
</dbReference>
<evidence type="ECO:0000256" key="7">
    <source>
        <dbReference type="ARBA" id="ARBA00022840"/>
    </source>
</evidence>
<dbReference type="EMBL" id="JH603169">
    <property type="protein sequence ID" value="EIC22283.1"/>
    <property type="molecule type" value="Genomic_DNA"/>
</dbReference>
<dbReference type="Gene3D" id="3.30.565.10">
    <property type="entry name" value="Histidine kinase-like ATPase, C-terminal domain"/>
    <property type="match status" value="1"/>
</dbReference>
<dbReference type="Gene3D" id="3.30.450.20">
    <property type="entry name" value="PAS domain"/>
    <property type="match status" value="4"/>
</dbReference>
<evidence type="ECO:0000259" key="14">
    <source>
        <dbReference type="PROSITE" id="PS50113"/>
    </source>
</evidence>
<proteinExistence type="predicted"/>
<keyword evidence="7" id="KW-0067">ATP-binding</keyword>
<feature type="domain" description="PAC" evidence="14">
    <location>
        <begin position="281"/>
        <end position="334"/>
    </location>
</feature>
<gene>
    <name evidence="15" type="ORF">Thi970DRAFT_02536</name>
</gene>
<feature type="domain" description="Histidine kinase" evidence="12">
    <location>
        <begin position="621"/>
        <end position="842"/>
    </location>
</feature>
<dbReference type="eggNOG" id="COG2202">
    <property type="taxonomic scope" value="Bacteria"/>
</dbReference>